<dbReference type="SUPFAM" id="SSF48452">
    <property type="entry name" value="TPR-like"/>
    <property type="match status" value="1"/>
</dbReference>
<organism evidence="2 3">
    <name type="scientific">Clavelina lepadiformis</name>
    <name type="common">Light-bulb sea squirt</name>
    <name type="synonym">Ascidia lepadiformis</name>
    <dbReference type="NCBI Taxonomy" id="159417"/>
    <lineage>
        <taxon>Eukaryota</taxon>
        <taxon>Metazoa</taxon>
        <taxon>Chordata</taxon>
        <taxon>Tunicata</taxon>
        <taxon>Ascidiacea</taxon>
        <taxon>Aplousobranchia</taxon>
        <taxon>Clavelinidae</taxon>
        <taxon>Clavelina</taxon>
    </lineage>
</organism>
<gene>
    <name evidence="2" type="ORF">CVLEPA_LOCUS28929</name>
</gene>
<accession>A0ABP0GVC7</accession>
<reference evidence="2 3" key="1">
    <citation type="submission" date="2024-02" db="EMBL/GenBank/DDBJ databases">
        <authorList>
            <person name="Daric V."/>
            <person name="Darras S."/>
        </authorList>
    </citation>
    <scope>NUCLEOTIDE SEQUENCE [LARGE SCALE GENOMIC DNA]</scope>
</reference>
<comment type="caution">
    <text evidence="2">The sequence shown here is derived from an EMBL/GenBank/DDBJ whole genome shotgun (WGS) entry which is preliminary data.</text>
</comment>
<evidence type="ECO:0000313" key="2">
    <source>
        <dbReference type="EMBL" id="CAK8695692.1"/>
    </source>
</evidence>
<dbReference type="Proteomes" id="UP001642483">
    <property type="component" value="Unassembled WGS sequence"/>
</dbReference>
<dbReference type="PANTHER" id="PTHR19959:SF119">
    <property type="entry name" value="FUNGAL LIPASE-LIKE DOMAIN-CONTAINING PROTEIN"/>
    <property type="match status" value="1"/>
</dbReference>
<proteinExistence type="predicted"/>
<dbReference type="Gene3D" id="1.25.40.10">
    <property type="entry name" value="Tetratricopeptide repeat domain"/>
    <property type="match status" value="1"/>
</dbReference>
<sequence>MCSFEKEELELAKKLKKCCDGRGKETDISKSTPILQQLGVLYGKRCDKFSLVRAVGLLYAALVRQPENESIEKDIDQLCKNVLRRANAEQVTANLGAIALKFKKQLEPWRLQVKMFLKNHENIPEKIGEEALMALEKKKIKDVQAIQEMVTNTYVEIMNGISRKCMAVMGQAPCKFTLVGMGSVARGEVSPYSDFESIIVLEDGVQDRKDYKKTLEYFRWLAVIYQFILVGLQETILRFLAIPCLNNESVPGGDWFFDAHTPCGICPDGLAPHACKNPLGRQEPTETKSWITELIKPVSEMATYLDREEDLKNGYYLGDLLTRSRFVSGDRDVYEQFVREVKKKLVENENYHKLVTAQLVRNLEEFDSETCLDRLFAGRTCDIKRVVYRATTIFLSAVGRLQSIDENSCFGIIQELERRNLIDHYTAHNVAYAVESNYYDYNDNLITQRLIEIVGKRSTIDYFVTAVNLQGAVYRQEILQQIEVGFFKVFDLPSSKFIVLHFLKLHDDLIEEWKTYSRIYGPNNFPEEDDLEVRYFVAFTHHMLGKLDEAKDMFTYLNDYLENNDIKEAILLGNILVESGRFYMVTRYPHFAMDYLNKAKSKIEKLEPSVEKKNDFLANVCHFLGQCNCQVSNFEIALACFRETVDNVTHTSKLDNKRLQRENMTVSKLLCQLEIVRCLVNLERNMEGLSLAMETLNFRKARNVPHTLLANFYNAVGVSHLSLSNHAEALKYFEEEHKIRCEGVPDDVVDENLQLVQGYMAECSMALLRL</sequence>
<name>A0ABP0GVC7_CLALP</name>
<dbReference type="InterPro" id="IPR005105">
    <property type="entry name" value="GlnD_Uridyltrans_N"/>
</dbReference>
<dbReference type="InterPro" id="IPR011990">
    <property type="entry name" value="TPR-like_helical_dom_sf"/>
</dbReference>
<dbReference type="PANTHER" id="PTHR19959">
    <property type="entry name" value="KINESIN LIGHT CHAIN"/>
    <property type="match status" value="1"/>
</dbReference>
<dbReference type="EMBL" id="CAWYQH010000152">
    <property type="protein sequence ID" value="CAK8695692.1"/>
    <property type="molecule type" value="Genomic_DNA"/>
</dbReference>
<dbReference type="Pfam" id="PF03445">
    <property type="entry name" value="DUF294"/>
    <property type="match status" value="1"/>
</dbReference>
<evidence type="ECO:0000313" key="3">
    <source>
        <dbReference type="Proteomes" id="UP001642483"/>
    </source>
</evidence>
<protein>
    <recommendedName>
        <fullName evidence="1">Protein-PII uridylyltransferase N-terminal domain-containing protein</fullName>
    </recommendedName>
</protein>
<evidence type="ECO:0000259" key="1">
    <source>
        <dbReference type="Pfam" id="PF03445"/>
    </source>
</evidence>
<keyword evidence="3" id="KW-1185">Reference proteome</keyword>
<feature type="domain" description="Protein-PII uridylyltransferase N-terminal" evidence="1">
    <location>
        <begin position="141"/>
        <end position="213"/>
    </location>
</feature>